<dbReference type="PROSITE" id="PS51257">
    <property type="entry name" value="PROKAR_LIPOPROTEIN"/>
    <property type="match status" value="1"/>
</dbReference>
<dbReference type="Proteomes" id="UP000831787">
    <property type="component" value="Chromosome"/>
</dbReference>
<keyword evidence="1" id="KW-1133">Transmembrane helix</keyword>
<feature type="transmembrane region" description="Helical" evidence="1">
    <location>
        <begin position="37"/>
        <end position="65"/>
    </location>
</feature>
<evidence type="ECO:0000313" key="4">
    <source>
        <dbReference type="Proteomes" id="UP000831787"/>
    </source>
</evidence>
<sequence length="140" mass="15663">MKYPSKQDLWLGLLLWVSLISCIVSVIYGLITEWLGLWGSLFIILIGIGIPGFISWMMLTTYYVLTDEALVIRFGPFRKAVPFSAVTSIRKTTNPLSAPALSLKRIEILTGTSMALISPKDRDAFILLLKERCPQATIKD</sequence>
<name>A0ABY4EI93_9BACI</name>
<feature type="domain" description="Uncharacterized protein YyaB-like PH" evidence="2">
    <location>
        <begin position="61"/>
        <end position="133"/>
    </location>
</feature>
<keyword evidence="1" id="KW-0812">Transmembrane</keyword>
<dbReference type="EMBL" id="CP095073">
    <property type="protein sequence ID" value="UOQ43782.1"/>
    <property type="molecule type" value="Genomic_DNA"/>
</dbReference>
<organism evidence="3 4">
    <name type="scientific">Halobacillus salinarum</name>
    <dbReference type="NCBI Taxonomy" id="2932257"/>
    <lineage>
        <taxon>Bacteria</taxon>
        <taxon>Bacillati</taxon>
        <taxon>Bacillota</taxon>
        <taxon>Bacilli</taxon>
        <taxon>Bacillales</taxon>
        <taxon>Bacillaceae</taxon>
        <taxon>Halobacillus</taxon>
    </lineage>
</organism>
<proteinExistence type="predicted"/>
<dbReference type="RefSeq" id="WP_244709223.1">
    <property type="nucleotide sequence ID" value="NZ_CP095073.1"/>
</dbReference>
<reference evidence="3 4" key="1">
    <citation type="submission" date="2022-04" db="EMBL/GenBank/DDBJ databases">
        <title>Halobacillus sp. isolated from saltern.</title>
        <authorList>
            <person name="Won M."/>
            <person name="Lee C.-M."/>
            <person name="Woen H.-Y."/>
            <person name="Kwon S.-W."/>
        </authorList>
    </citation>
    <scope>NUCLEOTIDE SEQUENCE [LARGE SCALE GENOMIC DNA]</scope>
    <source>
        <strain evidence="3 4">SSBR10-3</strain>
    </source>
</reference>
<keyword evidence="4" id="KW-1185">Reference proteome</keyword>
<keyword evidence="1" id="KW-0472">Membrane</keyword>
<dbReference type="Pfam" id="PF06713">
    <property type="entry name" value="bPH_4"/>
    <property type="match status" value="1"/>
</dbReference>
<accession>A0ABY4EI93</accession>
<evidence type="ECO:0000259" key="2">
    <source>
        <dbReference type="Pfam" id="PF06713"/>
    </source>
</evidence>
<dbReference type="InterPro" id="IPR009589">
    <property type="entry name" value="PH_YyaB-like"/>
</dbReference>
<gene>
    <name evidence="3" type="ORF">MUN89_18155</name>
</gene>
<evidence type="ECO:0000313" key="3">
    <source>
        <dbReference type="EMBL" id="UOQ43782.1"/>
    </source>
</evidence>
<feature type="transmembrane region" description="Helical" evidence="1">
    <location>
        <begin position="9"/>
        <end position="31"/>
    </location>
</feature>
<protein>
    <submittedName>
        <fullName evidence="3">PH domain-containing protein</fullName>
    </submittedName>
</protein>
<evidence type="ECO:0000256" key="1">
    <source>
        <dbReference type="SAM" id="Phobius"/>
    </source>
</evidence>